<reference evidence="2" key="1">
    <citation type="submission" date="2021-01" db="EMBL/GenBank/DDBJ databases">
        <authorList>
            <person name="Corre E."/>
            <person name="Pelletier E."/>
            <person name="Niang G."/>
            <person name="Scheremetjew M."/>
            <person name="Finn R."/>
            <person name="Kale V."/>
            <person name="Holt S."/>
            <person name="Cochrane G."/>
            <person name="Meng A."/>
            <person name="Brown T."/>
            <person name="Cohen L."/>
        </authorList>
    </citation>
    <scope>NUCLEOTIDE SEQUENCE</scope>
    <source>
        <strain evidence="2">RCC1130</strain>
    </source>
</reference>
<dbReference type="InterPro" id="IPR051623">
    <property type="entry name" value="FTCD"/>
</dbReference>
<dbReference type="AlphaFoldDB" id="A0A7S0NWM5"/>
<dbReference type="SUPFAM" id="SSF55116">
    <property type="entry name" value="Formiminotransferase domain of formiminotransferase-cyclodeaminase"/>
    <property type="match status" value="1"/>
</dbReference>
<accession>A0A7S0NWM5</accession>
<dbReference type="GO" id="GO:0005542">
    <property type="term" value="F:folic acid binding"/>
    <property type="evidence" value="ECO:0007669"/>
    <property type="project" value="InterPro"/>
</dbReference>
<dbReference type="SMART" id="SM01222">
    <property type="entry name" value="FTCD_N"/>
    <property type="match status" value="1"/>
</dbReference>
<feature type="domain" description="Formiminotransferase N-terminal subdomain" evidence="1">
    <location>
        <begin position="6"/>
        <end position="191"/>
    </location>
</feature>
<dbReference type="InterPro" id="IPR012886">
    <property type="entry name" value="Formiminotransferase_N"/>
</dbReference>
<dbReference type="EMBL" id="HBER01027276">
    <property type="protein sequence ID" value="CAD8538455.1"/>
    <property type="molecule type" value="Transcribed_RNA"/>
</dbReference>
<dbReference type="InterPro" id="IPR037064">
    <property type="entry name" value="Formiminotransferase_N_sf"/>
</dbReference>
<dbReference type="PANTHER" id="PTHR12234:SF1">
    <property type="entry name" value="FORMIMINOTRANSFERASE N-TERMINAL SUBDOMAIN-CONTAINING PROTEIN"/>
    <property type="match status" value="1"/>
</dbReference>
<organism evidence="2">
    <name type="scientific">Calcidiscus leptoporus</name>
    <dbReference type="NCBI Taxonomy" id="127549"/>
    <lineage>
        <taxon>Eukaryota</taxon>
        <taxon>Haptista</taxon>
        <taxon>Haptophyta</taxon>
        <taxon>Prymnesiophyceae</taxon>
        <taxon>Coccolithales</taxon>
        <taxon>Calcidiscaceae</taxon>
        <taxon>Calcidiscus</taxon>
    </lineage>
</organism>
<proteinExistence type="predicted"/>
<dbReference type="InterPro" id="IPR022384">
    <property type="entry name" value="FormiminoTrfase_cat_dom_sf"/>
</dbReference>
<sequence length="221" mass="23129">MKLQQTPISAAIYFSTAARQVISSIAARASATPCVALVDSFSDDAYARSSLKLVGQGEQLVVAVCEAALAGLELVDLRKEPHPAPHPRTGAVDMIAFMPLSEADASSLRVDLERCERLAVRTGQAIGAAGCPVLLFGPNKGRSLLESRRGTSFFRSVKAGSHAAPSLQLPADFGPSQPSESSGISIVGRLCKLSPVQGGRQRIARGVWGAGDGATARGWYN</sequence>
<protein>
    <recommendedName>
        <fullName evidence="1">Formiminotransferase N-terminal subdomain domain-containing protein</fullName>
    </recommendedName>
</protein>
<name>A0A7S0NWM5_9EUKA</name>
<dbReference type="Pfam" id="PF07837">
    <property type="entry name" value="FTCD_N"/>
    <property type="match status" value="1"/>
</dbReference>
<gene>
    <name evidence="2" type="ORF">CLEP1334_LOCUS13738</name>
</gene>
<evidence type="ECO:0000259" key="1">
    <source>
        <dbReference type="SMART" id="SM01222"/>
    </source>
</evidence>
<dbReference type="Gene3D" id="3.30.990.10">
    <property type="entry name" value="Formiminotransferase, N-terminal subdomain"/>
    <property type="match status" value="1"/>
</dbReference>
<dbReference type="PANTHER" id="PTHR12234">
    <property type="entry name" value="FORMIMINOTRANSFERASE-CYCLODEAMINASE"/>
    <property type="match status" value="1"/>
</dbReference>
<dbReference type="GO" id="GO:0016740">
    <property type="term" value="F:transferase activity"/>
    <property type="evidence" value="ECO:0007669"/>
    <property type="project" value="InterPro"/>
</dbReference>
<evidence type="ECO:0000313" key="2">
    <source>
        <dbReference type="EMBL" id="CAD8538455.1"/>
    </source>
</evidence>